<organism evidence="2 3">
    <name type="scientific">Puccinia graminis f. sp. tritici</name>
    <dbReference type="NCBI Taxonomy" id="56615"/>
    <lineage>
        <taxon>Eukaryota</taxon>
        <taxon>Fungi</taxon>
        <taxon>Dikarya</taxon>
        <taxon>Basidiomycota</taxon>
        <taxon>Pucciniomycotina</taxon>
        <taxon>Pucciniomycetes</taxon>
        <taxon>Pucciniales</taxon>
        <taxon>Pucciniaceae</taxon>
        <taxon>Puccinia</taxon>
    </lineage>
</organism>
<proteinExistence type="predicted"/>
<accession>A0A5B0RWT9</accession>
<name>A0A5B0RWT9_PUCGR</name>
<reference evidence="2 3" key="1">
    <citation type="submission" date="2019-05" db="EMBL/GenBank/DDBJ databases">
        <title>Emergence of the Ug99 lineage of the wheat stem rust pathogen through somatic hybridization.</title>
        <authorList>
            <person name="Li F."/>
            <person name="Upadhyaya N.M."/>
            <person name="Sperschneider J."/>
            <person name="Matny O."/>
            <person name="Nguyen-Phuc H."/>
            <person name="Mago R."/>
            <person name="Raley C."/>
            <person name="Miller M.E."/>
            <person name="Silverstein K.A.T."/>
            <person name="Henningsen E."/>
            <person name="Hirsch C.D."/>
            <person name="Visser B."/>
            <person name="Pretorius Z.A."/>
            <person name="Steffenson B.J."/>
            <person name="Schwessinger B."/>
            <person name="Dodds P.N."/>
            <person name="Figueroa M."/>
        </authorList>
    </citation>
    <scope>NUCLEOTIDE SEQUENCE [LARGE SCALE GENOMIC DNA]</scope>
    <source>
        <strain evidence="2 3">Ug99</strain>
    </source>
</reference>
<dbReference type="AlphaFoldDB" id="A0A5B0RWT9"/>
<evidence type="ECO:0000256" key="1">
    <source>
        <dbReference type="SAM" id="MobiDB-lite"/>
    </source>
</evidence>
<gene>
    <name evidence="2" type="ORF">PGTUg99_005954</name>
</gene>
<evidence type="ECO:0000313" key="3">
    <source>
        <dbReference type="Proteomes" id="UP000325313"/>
    </source>
</evidence>
<dbReference type="Proteomes" id="UP000325313">
    <property type="component" value="Unassembled WGS sequence"/>
</dbReference>
<sequence length="59" mass="6564">MLPALESLASVAYRLVRVSERAPIELGVPVEMPFHSVQFYPEGTNPGPQNERSRRLAKA</sequence>
<evidence type="ECO:0000313" key="2">
    <source>
        <dbReference type="EMBL" id="KAA1130481.1"/>
    </source>
</evidence>
<protein>
    <submittedName>
        <fullName evidence="2">Uncharacterized protein</fullName>
    </submittedName>
</protein>
<dbReference type="EMBL" id="VDEP01000108">
    <property type="protein sequence ID" value="KAA1130481.1"/>
    <property type="molecule type" value="Genomic_DNA"/>
</dbReference>
<comment type="caution">
    <text evidence="2">The sequence shown here is derived from an EMBL/GenBank/DDBJ whole genome shotgun (WGS) entry which is preliminary data.</text>
</comment>
<feature type="region of interest" description="Disordered" evidence="1">
    <location>
        <begin position="40"/>
        <end position="59"/>
    </location>
</feature>